<evidence type="ECO:0000313" key="2">
    <source>
        <dbReference type="Proteomes" id="UP000464178"/>
    </source>
</evidence>
<sequence>MRAAGAYRYRLEWLQRTKGAPTSFGERQDTFPSQGHLWCAVEDVAGNRDTQKESERQLTTATVRARNYPAVVAGDRLVDADANTWTVKTAVEGDNEMVLEVER</sequence>
<proteinExistence type="predicted"/>
<dbReference type="RefSeq" id="WP_162669678.1">
    <property type="nucleotide sequence ID" value="NZ_LR593886.1"/>
</dbReference>
<dbReference type="KEGG" id="gms:SOIL9_24760"/>
<dbReference type="InterPro" id="IPR038666">
    <property type="entry name" value="SSP1_head-tail_sf"/>
</dbReference>
<dbReference type="Pfam" id="PF05521">
    <property type="entry name" value="Phage_HCP"/>
    <property type="match status" value="1"/>
</dbReference>
<dbReference type="EMBL" id="LR593886">
    <property type="protein sequence ID" value="VTR95238.1"/>
    <property type="molecule type" value="Genomic_DNA"/>
</dbReference>
<name>A0A6P2D1N7_9BACT</name>
<dbReference type="InterPro" id="IPR008767">
    <property type="entry name" value="Phage_SPP1_head-tail_adaptor"/>
</dbReference>
<dbReference type="Gene3D" id="2.40.10.270">
    <property type="entry name" value="Bacteriophage SPP1 head-tail adaptor protein"/>
    <property type="match status" value="1"/>
</dbReference>
<evidence type="ECO:0000313" key="1">
    <source>
        <dbReference type="EMBL" id="VTR95238.1"/>
    </source>
</evidence>
<organism evidence="1 2">
    <name type="scientific">Gemmata massiliana</name>
    <dbReference type="NCBI Taxonomy" id="1210884"/>
    <lineage>
        <taxon>Bacteria</taxon>
        <taxon>Pseudomonadati</taxon>
        <taxon>Planctomycetota</taxon>
        <taxon>Planctomycetia</taxon>
        <taxon>Gemmatales</taxon>
        <taxon>Gemmataceae</taxon>
        <taxon>Gemmata</taxon>
    </lineage>
</organism>
<dbReference type="Proteomes" id="UP000464178">
    <property type="component" value="Chromosome"/>
</dbReference>
<gene>
    <name evidence="1" type="ORF">SOIL9_24760</name>
</gene>
<dbReference type="AlphaFoldDB" id="A0A6P2D1N7"/>
<keyword evidence="2" id="KW-1185">Reference proteome</keyword>
<protein>
    <submittedName>
        <fullName evidence="1">: Phage_H_T_join</fullName>
    </submittedName>
</protein>
<accession>A0A6P2D1N7</accession>
<reference evidence="1 2" key="1">
    <citation type="submission" date="2019-05" db="EMBL/GenBank/DDBJ databases">
        <authorList>
            <consortium name="Science for Life Laboratories"/>
        </authorList>
    </citation>
    <scope>NUCLEOTIDE SEQUENCE [LARGE SCALE GENOMIC DNA]</scope>
    <source>
        <strain evidence="1">Soil9</strain>
    </source>
</reference>